<dbReference type="EC" id="3.5.2.9" evidence="1"/>
<dbReference type="EMBL" id="JAYDYW010000002">
    <property type="protein sequence ID" value="MEE1672410.1"/>
    <property type="molecule type" value="Genomic_DNA"/>
</dbReference>
<organism evidence="1 2">
    <name type="scientific">Agarivorans aestuarii</name>
    <dbReference type="NCBI Taxonomy" id="1563703"/>
    <lineage>
        <taxon>Bacteria</taxon>
        <taxon>Pseudomonadati</taxon>
        <taxon>Pseudomonadota</taxon>
        <taxon>Gammaproteobacteria</taxon>
        <taxon>Alteromonadales</taxon>
        <taxon>Alteromonadaceae</taxon>
        <taxon>Agarivorans</taxon>
    </lineage>
</organism>
<dbReference type="Gene3D" id="3.20.20.370">
    <property type="entry name" value="Glycoside hydrolase/deacetylase"/>
    <property type="match status" value="1"/>
</dbReference>
<evidence type="ECO:0000313" key="1">
    <source>
        <dbReference type="EMBL" id="MEE1672410.1"/>
    </source>
</evidence>
<accession>A0ABU7FZI3</accession>
<dbReference type="SUPFAM" id="SSF88713">
    <property type="entry name" value="Glycoside hydrolase/deacetylase"/>
    <property type="match status" value="1"/>
</dbReference>
<protein>
    <submittedName>
        <fullName evidence="1">5-oxoprolinase subunit PxpA</fullName>
        <ecNumber evidence="1">3.5.2.9</ecNumber>
    </submittedName>
</protein>
<dbReference type="Proteomes" id="UP001310248">
    <property type="component" value="Unassembled WGS sequence"/>
</dbReference>
<dbReference type="CDD" id="cd10787">
    <property type="entry name" value="LamB_YcsF_like"/>
    <property type="match status" value="1"/>
</dbReference>
<sequence length="247" mass="27110">MLLNCDMGESFGVWEMGVDEQLMPHVDLANIACGGHASDPNVMSKTLALAKQHDVTVGAHPSYADIAGFGRRSIPYQADELTHLVLTQIGALDALCQFHQLKLSYVKPHGALYNDMHKNPEIFEAVCRALTGLNQVPQLMVHATQCQGFISELAERYQLSLIKEAFADRRYLSDGRLQARSQAGAVLTSKEQLLEQVDLLLSQRSLRCADGSLLKVEADTLCVHGDNQAAVKLVQAIKQQIQSSNID</sequence>
<dbReference type="NCBIfam" id="NF003814">
    <property type="entry name" value="PRK05406.1-3"/>
    <property type="match status" value="1"/>
</dbReference>
<dbReference type="NCBIfam" id="NF003816">
    <property type="entry name" value="PRK05406.1-5"/>
    <property type="match status" value="1"/>
</dbReference>
<keyword evidence="2" id="KW-1185">Reference proteome</keyword>
<dbReference type="GO" id="GO:0017168">
    <property type="term" value="F:5-oxoprolinase (ATP-hydrolyzing) activity"/>
    <property type="evidence" value="ECO:0007669"/>
    <property type="project" value="UniProtKB-EC"/>
</dbReference>
<evidence type="ECO:0000313" key="2">
    <source>
        <dbReference type="Proteomes" id="UP001310248"/>
    </source>
</evidence>
<dbReference type="PANTHER" id="PTHR30292">
    <property type="entry name" value="UNCHARACTERIZED PROTEIN YBGL-RELATED"/>
    <property type="match status" value="1"/>
</dbReference>
<gene>
    <name evidence="1" type="ORF">SNR37_001731</name>
</gene>
<reference evidence="2" key="1">
    <citation type="submission" date="2023-07" db="EMBL/GenBank/DDBJ databases">
        <title>Draft genome sequence of Agarivorans aestuarii strain ZMCS4, a CAZymes producing bacteria isolated from the marine brown algae Clodostephus spongiosus.</title>
        <authorList>
            <person name="Lorente B."/>
            <person name="Cabral C."/>
            <person name="Frias J."/>
            <person name="Faria J."/>
            <person name="Toubarro D."/>
        </authorList>
    </citation>
    <scope>NUCLEOTIDE SEQUENCE [LARGE SCALE GENOMIC DNA]</scope>
    <source>
        <strain evidence="2">ZMCS4</strain>
    </source>
</reference>
<dbReference type="InterPro" id="IPR005501">
    <property type="entry name" value="LamB/YcsF/PxpA-like"/>
</dbReference>
<dbReference type="PANTHER" id="PTHR30292:SF0">
    <property type="entry name" value="5-OXOPROLINASE SUBUNIT A"/>
    <property type="match status" value="1"/>
</dbReference>
<keyword evidence="1" id="KW-0378">Hydrolase</keyword>
<dbReference type="RefSeq" id="WP_329773750.1">
    <property type="nucleotide sequence ID" value="NZ_JAYDYW010000002.1"/>
</dbReference>
<name>A0ABU7FZI3_9ALTE</name>
<dbReference type="InterPro" id="IPR011330">
    <property type="entry name" value="Glyco_hydro/deAcase_b/a-brl"/>
</dbReference>
<comment type="caution">
    <text evidence="1">The sequence shown here is derived from an EMBL/GenBank/DDBJ whole genome shotgun (WGS) entry which is preliminary data.</text>
</comment>
<dbReference type="Pfam" id="PF03746">
    <property type="entry name" value="LamB_YcsF"/>
    <property type="match status" value="1"/>
</dbReference>
<proteinExistence type="predicted"/>